<name>A0A7S0TD37_9STRA</name>
<proteinExistence type="predicted"/>
<feature type="signal peptide" evidence="1">
    <location>
        <begin position="1"/>
        <end position="15"/>
    </location>
</feature>
<gene>
    <name evidence="2" type="ORF">CFRA1165_LOCUS624</name>
</gene>
<evidence type="ECO:0000256" key="1">
    <source>
        <dbReference type="SAM" id="SignalP"/>
    </source>
</evidence>
<dbReference type="EMBL" id="HBFH01000931">
    <property type="protein sequence ID" value="CAD8730934.1"/>
    <property type="molecule type" value="Transcribed_RNA"/>
</dbReference>
<accession>A0A7S0TD37</accession>
<keyword evidence="1" id="KW-0732">Signal</keyword>
<organism evidence="2">
    <name type="scientific">Chrysocystis fragilis</name>
    <dbReference type="NCBI Taxonomy" id="1411660"/>
    <lineage>
        <taxon>Eukaryota</taxon>
        <taxon>Sar</taxon>
        <taxon>Stramenopiles</taxon>
        <taxon>Ochrophyta</taxon>
        <taxon>Pelagophyceae</taxon>
        <taxon>Sarcinochrysidales</taxon>
        <taxon>Chrysocystaceae</taxon>
        <taxon>Chrysocystis</taxon>
    </lineage>
</organism>
<sequence length="211" mass="24097">MSFVSLALLAVGVSGFTAHTSRLSLPTRTTPRRVASRRIAMEDFGLLKGTPFDFGKEWKGEDCISETKLETYMNSKGLRYKMNKTEKERAGAKLFDFPEVNFVIPGLNVQVKIGAPEYDTIWEALGFTATSNNAARQNEKRKAIKKEKEAEEKYKDVLSFWKDKYGYSKYVPGTWFYADQLSTDEDDLRAMSGFRMRKGGYYLDGTKDKRI</sequence>
<reference evidence="2" key="1">
    <citation type="submission" date="2021-01" db="EMBL/GenBank/DDBJ databases">
        <authorList>
            <person name="Corre E."/>
            <person name="Pelletier E."/>
            <person name="Niang G."/>
            <person name="Scheremetjew M."/>
            <person name="Finn R."/>
            <person name="Kale V."/>
            <person name="Holt S."/>
            <person name="Cochrane G."/>
            <person name="Meng A."/>
            <person name="Brown T."/>
            <person name="Cohen L."/>
        </authorList>
    </citation>
    <scope>NUCLEOTIDE SEQUENCE</scope>
    <source>
        <strain evidence="2">CCMP3189</strain>
    </source>
</reference>
<feature type="chain" id="PRO_5031493756" evidence="1">
    <location>
        <begin position="16"/>
        <end position="211"/>
    </location>
</feature>
<dbReference type="AlphaFoldDB" id="A0A7S0TD37"/>
<protein>
    <submittedName>
        <fullName evidence="2">Uncharacterized protein</fullName>
    </submittedName>
</protein>
<evidence type="ECO:0000313" key="2">
    <source>
        <dbReference type="EMBL" id="CAD8730934.1"/>
    </source>
</evidence>